<dbReference type="EMBL" id="GG663737">
    <property type="protein sequence ID" value="EEH58512.1"/>
    <property type="molecule type" value="Genomic_DNA"/>
</dbReference>
<keyword evidence="7" id="KW-1185">Reference proteome</keyword>
<feature type="domain" description="HotDog ACOT-type" evidence="5">
    <location>
        <begin position="247"/>
        <end position="367"/>
    </location>
</feature>
<evidence type="ECO:0000256" key="1">
    <source>
        <dbReference type="ARBA" id="ARBA00010458"/>
    </source>
</evidence>
<dbReference type="GO" id="GO:0047617">
    <property type="term" value="F:fatty acyl-CoA hydrolase activity"/>
    <property type="evidence" value="ECO:0007669"/>
    <property type="project" value="TreeGrafter"/>
</dbReference>
<evidence type="ECO:0000256" key="4">
    <source>
        <dbReference type="ARBA" id="ARBA00022946"/>
    </source>
</evidence>
<dbReference type="InterPro" id="IPR006683">
    <property type="entry name" value="Thioestr_dom"/>
</dbReference>
<dbReference type="OrthoDB" id="331699at2759"/>
<dbReference type="Proteomes" id="UP000001876">
    <property type="component" value="Unassembled WGS sequence"/>
</dbReference>
<dbReference type="eggNOG" id="KOG2763">
    <property type="taxonomic scope" value="Eukaryota"/>
</dbReference>
<sequence>MTTKLWNARLAAAKAAGVDSNAATETSNQAALVSKPPVATSVRYRFTSDDALLEAYRSPWNAVRIGRVLEDLDSLAGNIAFQHCDDGVVETRPQLLVTASVDRVRLHRALRLDEDLTLTGAVSWVGRSSMVIRMEATTAFAPGPSLSADFTFVARDPVTNKSAAVNPLVPDCARTRALFDATAARVDAKKRRMRATRDAIAAGKHADAGLSDETRAAKKAFADALAADARTLAELPALAPRDVVPSSATRTENIFVAQPQQRNLSGRIFGGFLLRRAFELAFATTYVFGGDRPVFKQVSDMDFLRPVDVGDLLRLKSRVLHASVSDEDEHKRSCVDVEVEAFVTKPERAASEVSNTFLFKFYVGAGGEGGATVTRRVAPMSREDAEHVWERCERPKLQAEADEESGGSS</sequence>
<evidence type="ECO:0000259" key="5">
    <source>
        <dbReference type="PROSITE" id="PS51770"/>
    </source>
</evidence>
<evidence type="ECO:0000313" key="7">
    <source>
        <dbReference type="Proteomes" id="UP000001876"/>
    </source>
</evidence>
<dbReference type="STRING" id="564608.C1MM34"/>
<dbReference type="KEGG" id="mpp:MICPUCDRAFT_14861"/>
<organism evidence="7">
    <name type="scientific">Micromonas pusilla (strain CCMP1545)</name>
    <name type="common">Picoplanktonic green alga</name>
    <dbReference type="NCBI Taxonomy" id="564608"/>
    <lineage>
        <taxon>Eukaryota</taxon>
        <taxon>Viridiplantae</taxon>
        <taxon>Chlorophyta</taxon>
        <taxon>Mamiellophyceae</taxon>
        <taxon>Mamiellales</taxon>
        <taxon>Mamiellaceae</taxon>
        <taxon>Micromonas</taxon>
    </lineage>
</organism>
<dbReference type="SUPFAM" id="SSF54637">
    <property type="entry name" value="Thioesterase/thiol ester dehydrase-isomerase"/>
    <property type="match status" value="2"/>
</dbReference>
<keyword evidence="3" id="KW-0378">Hydrolase</keyword>
<evidence type="ECO:0000256" key="3">
    <source>
        <dbReference type="ARBA" id="ARBA00022801"/>
    </source>
</evidence>
<dbReference type="AlphaFoldDB" id="C1MM34"/>
<dbReference type="CDD" id="cd03442">
    <property type="entry name" value="BFIT_BACH"/>
    <property type="match status" value="2"/>
</dbReference>
<keyword evidence="4" id="KW-0809">Transit peptide</keyword>
<dbReference type="OMA" id="ETWERTY"/>
<keyword evidence="2" id="KW-0677">Repeat</keyword>
<dbReference type="Gene3D" id="3.10.129.10">
    <property type="entry name" value="Hotdog Thioesterase"/>
    <property type="match status" value="2"/>
</dbReference>
<dbReference type="PANTHER" id="PTHR12655">
    <property type="entry name" value="ACYL-COA THIOESTERASE"/>
    <property type="match status" value="1"/>
</dbReference>
<reference evidence="6 7" key="1">
    <citation type="journal article" date="2009" name="Science">
        <title>Green evolution and dynamic adaptations revealed by genomes of the marine picoeukaryotes Micromonas.</title>
        <authorList>
            <person name="Worden A.Z."/>
            <person name="Lee J.H."/>
            <person name="Mock T."/>
            <person name="Rouze P."/>
            <person name="Simmons M.P."/>
            <person name="Aerts A.L."/>
            <person name="Allen A.E."/>
            <person name="Cuvelier M.L."/>
            <person name="Derelle E."/>
            <person name="Everett M.V."/>
            <person name="Foulon E."/>
            <person name="Grimwood J."/>
            <person name="Gundlach H."/>
            <person name="Henrissat B."/>
            <person name="Napoli C."/>
            <person name="McDonald S.M."/>
            <person name="Parker M.S."/>
            <person name="Rombauts S."/>
            <person name="Salamov A."/>
            <person name="Von Dassow P."/>
            <person name="Badger J.H."/>
            <person name="Coutinho P.M."/>
            <person name="Demir E."/>
            <person name="Dubchak I."/>
            <person name="Gentemann C."/>
            <person name="Eikrem W."/>
            <person name="Gready J.E."/>
            <person name="John U."/>
            <person name="Lanier W."/>
            <person name="Lindquist E.A."/>
            <person name="Lucas S."/>
            <person name="Mayer K.F."/>
            <person name="Moreau H."/>
            <person name="Not F."/>
            <person name="Otillar R."/>
            <person name="Panaud O."/>
            <person name="Pangilinan J."/>
            <person name="Paulsen I."/>
            <person name="Piegu B."/>
            <person name="Poliakov A."/>
            <person name="Robbens S."/>
            <person name="Schmutz J."/>
            <person name="Toulza E."/>
            <person name="Wyss T."/>
            <person name="Zelensky A."/>
            <person name="Zhou K."/>
            <person name="Armbrust E.V."/>
            <person name="Bhattacharya D."/>
            <person name="Goodenough U.W."/>
            <person name="Van de Peer Y."/>
            <person name="Grigoriev I.V."/>
        </authorList>
    </citation>
    <scope>NUCLEOTIDE SEQUENCE [LARGE SCALE GENOMIC DNA]</scope>
    <source>
        <strain evidence="6 7">CCMP1545</strain>
    </source>
</reference>
<dbReference type="Pfam" id="PF03061">
    <property type="entry name" value="4HBT"/>
    <property type="match status" value="1"/>
</dbReference>
<evidence type="ECO:0000256" key="2">
    <source>
        <dbReference type="ARBA" id="ARBA00022737"/>
    </source>
</evidence>
<dbReference type="GeneID" id="9682767"/>
<proteinExistence type="inferred from homology"/>
<dbReference type="PANTHER" id="PTHR12655:SF0">
    <property type="entry name" value="ACYL-COENZYME A THIOESTERASE 9, MITOCHONDRIAL"/>
    <property type="match status" value="1"/>
</dbReference>
<feature type="domain" description="HotDog ACOT-type" evidence="5">
    <location>
        <begin position="42"/>
        <end position="158"/>
    </location>
</feature>
<dbReference type="RefSeq" id="XP_003056867.1">
    <property type="nucleotide sequence ID" value="XM_003056821.1"/>
</dbReference>
<dbReference type="GO" id="GO:0006637">
    <property type="term" value="P:acyl-CoA metabolic process"/>
    <property type="evidence" value="ECO:0007669"/>
    <property type="project" value="TreeGrafter"/>
</dbReference>
<protein>
    <submittedName>
        <fullName evidence="6">Predicted protein</fullName>
    </submittedName>
</protein>
<dbReference type="InterPro" id="IPR033120">
    <property type="entry name" value="HOTDOG_ACOT"/>
</dbReference>
<name>C1MM34_MICPC</name>
<evidence type="ECO:0000313" key="6">
    <source>
        <dbReference type="EMBL" id="EEH58512.1"/>
    </source>
</evidence>
<accession>C1MM34</accession>
<gene>
    <name evidence="6" type="ORF">MICPUCDRAFT_14861</name>
</gene>
<comment type="similarity">
    <text evidence="1">Belongs to the acyl coenzyme A hydrolase family.</text>
</comment>
<dbReference type="PROSITE" id="PS51770">
    <property type="entry name" value="HOTDOG_ACOT"/>
    <property type="match status" value="2"/>
</dbReference>
<dbReference type="InterPro" id="IPR029069">
    <property type="entry name" value="HotDog_dom_sf"/>
</dbReference>